<feature type="repeat" description="TPR" evidence="2">
    <location>
        <begin position="72"/>
        <end position="105"/>
    </location>
</feature>
<evidence type="ECO:0000256" key="3">
    <source>
        <dbReference type="SAM" id="Coils"/>
    </source>
</evidence>
<gene>
    <name evidence="5" type="ORF">P280DRAFT_471610</name>
</gene>
<dbReference type="Pfam" id="PF13181">
    <property type="entry name" value="TPR_8"/>
    <property type="match status" value="1"/>
</dbReference>
<dbReference type="PROSITE" id="PS50005">
    <property type="entry name" value="TPR"/>
    <property type="match status" value="1"/>
</dbReference>
<evidence type="ECO:0000313" key="6">
    <source>
        <dbReference type="Proteomes" id="UP000799753"/>
    </source>
</evidence>
<dbReference type="Proteomes" id="UP000799753">
    <property type="component" value="Unassembled WGS sequence"/>
</dbReference>
<dbReference type="GO" id="GO:0005680">
    <property type="term" value="C:anaphase-promoting complex"/>
    <property type="evidence" value="ECO:0007669"/>
    <property type="project" value="UniProtKB-ARBA"/>
</dbReference>
<protein>
    <submittedName>
        <fullName evidence="5">TPR-like protein</fullName>
    </submittedName>
</protein>
<dbReference type="Gene3D" id="1.25.40.10">
    <property type="entry name" value="Tetratricopeptide repeat domain"/>
    <property type="match status" value="2"/>
</dbReference>
<dbReference type="SMART" id="SM00028">
    <property type="entry name" value="TPR"/>
    <property type="match status" value="3"/>
</dbReference>
<sequence length="382" mass="42335">MGKPKPQDRRQKSKNAKNAKDGTPKKPKVSPEALLIQAATFLQESQPEDALVAARRALNLLQPTSEPTLAVLPALNLLGEINVELGDIDSAREAFQAAIALDQEGENDGAEKFLWLAQLNEEGGAESVQWFEKGVEVLKREVDGLEGKLAKKTEITEALEEKKQKIATALCGIAEVYMTDLSWEEEAESRCEAAVTEALLVAPESPEPLQTLASIRLSQVRVDDAKSALTRSISLWKDVDPDDTKVPDYSTRISLSRLLMEAGMEDEAIEVLERLIGENDGSVDAWYLGGWCLHLLAEKQKARETGTATSLMRTSRDWLENCVKLYTVLEWEDERLKDHAEELLKELNGILGPSTGEEDEEGWEDAGEDEDEDEEDEDMEGT</sequence>
<dbReference type="PANTHER" id="PTHR12558:SF50">
    <property type="entry name" value="ASSEMBLY CHAPERONE OF RPL4-RELATED"/>
    <property type="match status" value="1"/>
</dbReference>
<feature type="coiled-coil region" evidence="3">
    <location>
        <begin position="135"/>
        <end position="162"/>
    </location>
</feature>
<dbReference type="SUPFAM" id="SSF48452">
    <property type="entry name" value="TPR-like"/>
    <property type="match status" value="1"/>
</dbReference>
<evidence type="ECO:0000256" key="2">
    <source>
        <dbReference type="PROSITE-ProRule" id="PRU00339"/>
    </source>
</evidence>
<proteinExistence type="predicted"/>
<reference evidence="5" key="1">
    <citation type="journal article" date="2020" name="Stud. Mycol.">
        <title>101 Dothideomycetes genomes: a test case for predicting lifestyles and emergence of pathogens.</title>
        <authorList>
            <person name="Haridas S."/>
            <person name="Albert R."/>
            <person name="Binder M."/>
            <person name="Bloem J."/>
            <person name="Labutti K."/>
            <person name="Salamov A."/>
            <person name="Andreopoulos B."/>
            <person name="Baker S."/>
            <person name="Barry K."/>
            <person name="Bills G."/>
            <person name="Bluhm B."/>
            <person name="Cannon C."/>
            <person name="Castanera R."/>
            <person name="Culley D."/>
            <person name="Daum C."/>
            <person name="Ezra D."/>
            <person name="Gonzalez J."/>
            <person name="Henrissat B."/>
            <person name="Kuo A."/>
            <person name="Liang C."/>
            <person name="Lipzen A."/>
            <person name="Lutzoni F."/>
            <person name="Magnuson J."/>
            <person name="Mondo S."/>
            <person name="Nolan M."/>
            <person name="Ohm R."/>
            <person name="Pangilinan J."/>
            <person name="Park H.-J."/>
            <person name="Ramirez L."/>
            <person name="Alfaro M."/>
            <person name="Sun H."/>
            <person name="Tritt A."/>
            <person name="Yoshinaga Y."/>
            <person name="Zwiers L.-H."/>
            <person name="Turgeon B."/>
            <person name="Goodwin S."/>
            <person name="Spatafora J."/>
            <person name="Crous P."/>
            <person name="Grigoriev I."/>
        </authorList>
    </citation>
    <scope>NUCLEOTIDE SEQUENCE</scope>
    <source>
        <strain evidence="5">CBS 473.64</strain>
    </source>
</reference>
<dbReference type="CDD" id="cd24142">
    <property type="entry name" value="ACL4-like"/>
    <property type="match status" value="1"/>
</dbReference>
<evidence type="ECO:0000313" key="5">
    <source>
        <dbReference type="EMBL" id="KAF2637947.1"/>
    </source>
</evidence>
<dbReference type="InterPro" id="IPR011990">
    <property type="entry name" value="TPR-like_helical_dom_sf"/>
</dbReference>
<dbReference type="AlphaFoldDB" id="A0A6A6RRW4"/>
<dbReference type="OrthoDB" id="1914839at2759"/>
<keyword evidence="1 2" id="KW-0802">TPR repeat</keyword>
<keyword evidence="3" id="KW-0175">Coiled coil</keyword>
<feature type="region of interest" description="Disordered" evidence="4">
    <location>
        <begin position="1"/>
        <end position="31"/>
    </location>
</feature>
<dbReference type="GO" id="GO:0051301">
    <property type="term" value="P:cell division"/>
    <property type="evidence" value="ECO:0007669"/>
    <property type="project" value="TreeGrafter"/>
</dbReference>
<feature type="compositionally biased region" description="Acidic residues" evidence="4">
    <location>
        <begin position="356"/>
        <end position="382"/>
    </location>
</feature>
<keyword evidence="6" id="KW-1185">Reference proteome</keyword>
<dbReference type="InterPro" id="IPR019734">
    <property type="entry name" value="TPR_rpt"/>
</dbReference>
<feature type="compositionally biased region" description="Basic and acidic residues" evidence="4">
    <location>
        <begin position="1"/>
        <end position="10"/>
    </location>
</feature>
<evidence type="ECO:0000256" key="1">
    <source>
        <dbReference type="ARBA" id="ARBA00022803"/>
    </source>
</evidence>
<dbReference type="EMBL" id="MU006791">
    <property type="protein sequence ID" value="KAF2637947.1"/>
    <property type="molecule type" value="Genomic_DNA"/>
</dbReference>
<evidence type="ECO:0000256" key="4">
    <source>
        <dbReference type="SAM" id="MobiDB-lite"/>
    </source>
</evidence>
<feature type="region of interest" description="Disordered" evidence="4">
    <location>
        <begin position="347"/>
        <end position="382"/>
    </location>
</feature>
<name>A0A6A6RRW4_9PLEO</name>
<dbReference type="PANTHER" id="PTHR12558">
    <property type="entry name" value="CELL DIVISION CYCLE 16,23,27"/>
    <property type="match status" value="1"/>
</dbReference>
<organism evidence="5 6">
    <name type="scientific">Massarina eburnea CBS 473.64</name>
    <dbReference type="NCBI Taxonomy" id="1395130"/>
    <lineage>
        <taxon>Eukaryota</taxon>
        <taxon>Fungi</taxon>
        <taxon>Dikarya</taxon>
        <taxon>Ascomycota</taxon>
        <taxon>Pezizomycotina</taxon>
        <taxon>Dothideomycetes</taxon>
        <taxon>Pleosporomycetidae</taxon>
        <taxon>Pleosporales</taxon>
        <taxon>Massarineae</taxon>
        <taxon>Massarinaceae</taxon>
        <taxon>Massarina</taxon>
    </lineage>
</organism>
<accession>A0A6A6RRW4</accession>